<evidence type="ECO:0000313" key="4">
    <source>
        <dbReference type="Proteomes" id="UP000708576"/>
    </source>
</evidence>
<keyword evidence="1" id="KW-0812">Transmembrane</keyword>
<keyword evidence="4" id="KW-1185">Reference proteome</keyword>
<evidence type="ECO:0000313" key="3">
    <source>
        <dbReference type="EMBL" id="MBS2100609.1"/>
    </source>
</evidence>
<dbReference type="Pfam" id="PF07885">
    <property type="entry name" value="Ion_trans_2"/>
    <property type="match status" value="1"/>
</dbReference>
<feature type="domain" description="Potassium channel" evidence="2">
    <location>
        <begin position="144"/>
        <end position="211"/>
    </location>
</feature>
<feature type="transmembrane region" description="Helical" evidence="1">
    <location>
        <begin position="66"/>
        <end position="83"/>
    </location>
</feature>
<reference evidence="3 4" key="1">
    <citation type="journal article" date="2015" name="Int. J. Syst. Evol. Microbiol.">
        <title>Carboxylicivirga linearis sp. nov., isolated from a sea cucumber culture pond.</title>
        <authorList>
            <person name="Wang F.Q."/>
            <person name="Zhou Y.X."/>
            <person name="Lin X.Z."/>
            <person name="Chen G.J."/>
            <person name="Du Z.J."/>
        </authorList>
    </citation>
    <scope>NUCLEOTIDE SEQUENCE [LARGE SCALE GENOMIC DNA]</scope>
    <source>
        <strain evidence="3 4">FB218</strain>
    </source>
</reference>
<feature type="transmembrane region" description="Helical" evidence="1">
    <location>
        <begin position="43"/>
        <end position="59"/>
    </location>
</feature>
<keyword evidence="1" id="KW-1133">Transmembrane helix</keyword>
<dbReference type="EMBL" id="JAGUCO010000026">
    <property type="protein sequence ID" value="MBS2100609.1"/>
    <property type="molecule type" value="Genomic_DNA"/>
</dbReference>
<dbReference type="RefSeq" id="WP_212218790.1">
    <property type="nucleotide sequence ID" value="NZ_JAGUCO010000026.1"/>
</dbReference>
<dbReference type="Gene3D" id="1.10.287.70">
    <property type="match status" value="1"/>
</dbReference>
<name>A0ABS5K0I8_9BACT</name>
<accession>A0ABS5K0I8</accession>
<feature type="transmembrane region" description="Helical" evidence="1">
    <location>
        <begin position="191"/>
        <end position="215"/>
    </location>
</feature>
<feature type="transmembrane region" description="Helical" evidence="1">
    <location>
        <begin position="119"/>
        <end position="142"/>
    </location>
</feature>
<feature type="transmembrane region" description="Helical" evidence="1">
    <location>
        <begin position="89"/>
        <end position="107"/>
    </location>
</feature>
<feature type="transmembrane region" description="Helical" evidence="1">
    <location>
        <begin position="20"/>
        <end position="37"/>
    </location>
</feature>
<proteinExistence type="predicted"/>
<dbReference type="InterPro" id="IPR013099">
    <property type="entry name" value="K_chnl_dom"/>
</dbReference>
<sequence length="223" mass="25198">MLKNWIIPWIKKFQLRISNYGLFAVILFTLFILPFITNLFTSEIFDICLVVIITISVYATSENKSIIVIFQVIIILAVIGGSRLLNLTVLYNISRLLLVFFFLNRVFRFIGQVSKKKDISLLTIIEAINGYLLLGIAFGSLIEFTLLIQTGAFNFTSAELHFYDPFYYSFVTMSTLGYGDLLPQIPQAKAIAIFVTLCGQIYLVTIMAFLIGRLLSLGDKSDS</sequence>
<dbReference type="SUPFAM" id="SSF81324">
    <property type="entry name" value="Voltage-gated potassium channels"/>
    <property type="match status" value="1"/>
</dbReference>
<gene>
    <name evidence="3" type="ORF">KEM10_20150</name>
</gene>
<keyword evidence="1" id="KW-0472">Membrane</keyword>
<organism evidence="3 4">
    <name type="scientific">Carboxylicivirga linearis</name>
    <dbReference type="NCBI Taxonomy" id="1628157"/>
    <lineage>
        <taxon>Bacteria</taxon>
        <taxon>Pseudomonadati</taxon>
        <taxon>Bacteroidota</taxon>
        <taxon>Bacteroidia</taxon>
        <taxon>Marinilabiliales</taxon>
        <taxon>Marinilabiliaceae</taxon>
        <taxon>Carboxylicivirga</taxon>
    </lineage>
</organism>
<protein>
    <recommendedName>
        <fullName evidence="2">Potassium channel domain-containing protein</fullName>
    </recommendedName>
</protein>
<dbReference type="Proteomes" id="UP000708576">
    <property type="component" value="Unassembled WGS sequence"/>
</dbReference>
<evidence type="ECO:0000256" key="1">
    <source>
        <dbReference type="SAM" id="Phobius"/>
    </source>
</evidence>
<evidence type="ECO:0000259" key="2">
    <source>
        <dbReference type="Pfam" id="PF07885"/>
    </source>
</evidence>
<comment type="caution">
    <text evidence="3">The sequence shown here is derived from an EMBL/GenBank/DDBJ whole genome shotgun (WGS) entry which is preliminary data.</text>
</comment>